<accession>A0A915DWL0</accession>
<keyword evidence="3" id="KW-1185">Reference proteome</keyword>
<sequence length="83" mass="8626">MQKTTISNGQQQIRETPATSMNSSSNLSVAAAAMEVVPTAGAISGFAFALLVRNLWNNCCILPAFISLAVMCYSGGGDDSAPR</sequence>
<feature type="compositionally biased region" description="Polar residues" evidence="1">
    <location>
        <begin position="1"/>
        <end position="14"/>
    </location>
</feature>
<reference evidence="4" key="1">
    <citation type="submission" date="2022-11" db="UniProtKB">
        <authorList>
            <consortium name="WormBaseParasite"/>
        </authorList>
    </citation>
    <scope>IDENTIFICATION</scope>
</reference>
<evidence type="ECO:0000313" key="3">
    <source>
        <dbReference type="Proteomes" id="UP000887574"/>
    </source>
</evidence>
<evidence type="ECO:0000256" key="1">
    <source>
        <dbReference type="SAM" id="MobiDB-lite"/>
    </source>
</evidence>
<protein>
    <submittedName>
        <fullName evidence="4">Uncharacterized protein</fullName>
    </submittedName>
</protein>
<feature type="transmembrane region" description="Helical" evidence="2">
    <location>
        <begin position="59"/>
        <end position="76"/>
    </location>
</feature>
<keyword evidence="2" id="KW-0812">Transmembrane</keyword>
<dbReference type="WBParaSite" id="jg23953">
    <property type="protein sequence ID" value="jg23953"/>
    <property type="gene ID" value="jg23953"/>
</dbReference>
<dbReference type="Proteomes" id="UP000887574">
    <property type="component" value="Unplaced"/>
</dbReference>
<dbReference type="AlphaFoldDB" id="A0A915DWL0"/>
<keyword evidence="2" id="KW-1133">Transmembrane helix</keyword>
<feature type="region of interest" description="Disordered" evidence="1">
    <location>
        <begin position="1"/>
        <end position="22"/>
    </location>
</feature>
<evidence type="ECO:0000313" key="4">
    <source>
        <dbReference type="WBParaSite" id="jg23953"/>
    </source>
</evidence>
<organism evidence="3 4">
    <name type="scientific">Ditylenchus dipsaci</name>
    <dbReference type="NCBI Taxonomy" id="166011"/>
    <lineage>
        <taxon>Eukaryota</taxon>
        <taxon>Metazoa</taxon>
        <taxon>Ecdysozoa</taxon>
        <taxon>Nematoda</taxon>
        <taxon>Chromadorea</taxon>
        <taxon>Rhabditida</taxon>
        <taxon>Tylenchina</taxon>
        <taxon>Tylenchomorpha</taxon>
        <taxon>Sphaerularioidea</taxon>
        <taxon>Anguinidae</taxon>
        <taxon>Anguininae</taxon>
        <taxon>Ditylenchus</taxon>
    </lineage>
</organism>
<keyword evidence="2" id="KW-0472">Membrane</keyword>
<evidence type="ECO:0000256" key="2">
    <source>
        <dbReference type="SAM" id="Phobius"/>
    </source>
</evidence>
<feature type="transmembrane region" description="Helical" evidence="2">
    <location>
        <begin position="29"/>
        <end position="52"/>
    </location>
</feature>
<proteinExistence type="predicted"/>
<name>A0A915DWL0_9BILA</name>